<evidence type="ECO:0000256" key="4">
    <source>
        <dbReference type="ARBA" id="ARBA00010217"/>
    </source>
</evidence>
<protein>
    <recommendedName>
        <fullName evidence="16">Legume lectin domain-containing protein</fullName>
    </recommendedName>
</protein>
<evidence type="ECO:0000259" key="16">
    <source>
        <dbReference type="Pfam" id="PF00139"/>
    </source>
</evidence>
<keyword evidence="13" id="KW-0675">Receptor</keyword>
<gene>
    <name evidence="17" type="ORF">TAV2_LOCUS11963</name>
</gene>
<comment type="caution">
    <text evidence="17">The sequence shown here is derived from an EMBL/GenBank/DDBJ whole genome shotgun (WGS) entry which is preliminary data.</text>
</comment>
<evidence type="ECO:0000256" key="6">
    <source>
        <dbReference type="ARBA" id="ARBA00022692"/>
    </source>
</evidence>
<dbReference type="GO" id="GO:0005524">
    <property type="term" value="F:ATP binding"/>
    <property type="evidence" value="ECO:0007669"/>
    <property type="project" value="UniProtKB-KW"/>
</dbReference>
<evidence type="ECO:0000256" key="8">
    <source>
        <dbReference type="ARBA" id="ARBA00022734"/>
    </source>
</evidence>
<evidence type="ECO:0000256" key="3">
    <source>
        <dbReference type="ARBA" id="ARBA00008536"/>
    </source>
</evidence>
<dbReference type="SUPFAM" id="SSF56112">
    <property type="entry name" value="Protein kinase-like (PK-like)"/>
    <property type="match status" value="1"/>
</dbReference>
<dbReference type="InterPro" id="IPR013320">
    <property type="entry name" value="ConA-like_dom_sf"/>
</dbReference>
<feature type="chain" id="PRO_5044009647" description="Legume lectin domain-containing protein" evidence="15">
    <location>
        <begin position="28"/>
        <end position="470"/>
    </location>
</feature>
<dbReference type="Proteomes" id="UP000836841">
    <property type="component" value="Unassembled WGS sequence"/>
</dbReference>
<dbReference type="PANTHER" id="PTHR32401">
    <property type="entry name" value="CONCANAVALIN A-LIKE LECTIN FAMILY PROTEIN"/>
    <property type="match status" value="1"/>
</dbReference>
<evidence type="ECO:0000313" key="17">
    <source>
        <dbReference type="EMBL" id="CAH2056748.1"/>
    </source>
</evidence>
<comment type="subcellular location">
    <subcellularLocation>
        <location evidence="1">Cell membrane</location>
        <topology evidence="1">Single-pass type I membrane protein</topology>
    </subcellularLocation>
</comment>
<dbReference type="GO" id="GO:0005886">
    <property type="term" value="C:plasma membrane"/>
    <property type="evidence" value="ECO:0007669"/>
    <property type="project" value="UniProtKB-SubCell"/>
</dbReference>
<evidence type="ECO:0000256" key="10">
    <source>
        <dbReference type="ARBA" id="ARBA00022840"/>
    </source>
</evidence>
<evidence type="ECO:0000256" key="14">
    <source>
        <dbReference type="SAM" id="Phobius"/>
    </source>
</evidence>
<feature type="transmembrane region" description="Helical" evidence="14">
    <location>
        <begin position="290"/>
        <end position="312"/>
    </location>
</feature>
<evidence type="ECO:0000313" key="18">
    <source>
        <dbReference type="Proteomes" id="UP000836841"/>
    </source>
</evidence>
<evidence type="ECO:0000256" key="5">
    <source>
        <dbReference type="ARBA" id="ARBA00022475"/>
    </source>
</evidence>
<dbReference type="AlphaFoldDB" id="A0AAU9S6H2"/>
<sequence length="470" mass="51460">MANSSPSLHLLLLVLLCMLLNPRGATAEEKNQFIFNGFKEAKLHLEGDVKILPDGLLQLTNTSKHKIGHAFYSFPISFSDGLSFSATFVFAMVPEIQNIGGHGIAFVISPPATDFRQANPNQYLGLLNASNNGLSSNHLLAVELDTVWSPEFGDMDDNHVGIDLNNLSSIAAASVSYYDGRVNRSLKLISGKPMQVWIEYREVQNVMDVRIAPMGSQKPNRPLLSKPINLSSIILNSMQVGFSSSTGAIASNHYILGWSFNRTGEAQSLEIKKLPSIPKHRKGNWKTGGLSVLLIIVSVLLVLTVAGVAYFLRMQKYEEIREDWERQYGAYRDIKASNVLLDAGLNGRLGDFGLARFYDLGAKPGHDPRSGYGGVSCTGADPNGESNHEHRRVRLRLIPAREKWKSGVILEASDPNLEGEYSEGEIGLVLKLGLLCSHSSQAARPSMRRVMQYLGGDASLPEVIVDTTGI</sequence>
<proteinExistence type="inferred from homology"/>
<keyword evidence="10" id="KW-0067">ATP-binding</keyword>
<dbReference type="SUPFAM" id="SSF49899">
    <property type="entry name" value="Concanavalin A-like lectins/glucanases"/>
    <property type="match status" value="1"/>
</dbReference>
<name>A0AAU9S6H2_THLAR</name>
<feature type="domain" description="Legume lectin" evidence="16">
    <location>
        <begin position="31"/>
        <end position="275"/>
    </location>
</feature>
<evidence type="ECO:0000256" key="9">
    <source>
        <dbReference type="ARBA" id="ARBA00022741"/>
    </source>
</evidence>
<evidence type="ECO:0000256" key="1">
    <source>
        <dbReference type="ARBA" id="ARBA00004251"/>
    </source>
</evidence>
<keyword evidence="7 15" id="KW-0732">Signal</keyword>
<dbReference type="Gene3D" id="2.60.120.200">
    <property type="match status" value="1"/>
</dbReference>
<keyword evidence="12 14" id="KW-0472">Membrane</keyword>
<dbReference type="CDD" id="cd06899">
    <property type="entry name" value="lectin_legume_LecRK_Arcelin_ConA"/>
    <property type="match status" value="1"/>
</dbReference>
<dbReference type="GO" id="GO:0030246">
    <property type="term" value="F:carbohydrate binding"/>
    <property type="evidence" value="ECO:0007669"/>
    <property type="project" value="UniProtKB-KW"/>
</dbReference>
<dbReference type="InterPro" id="IPR050258">
    <property type="entry name" value="Leguminous_Lectin"/>
</dbReference>
<keyword evidence="6 14" id="KW-0812">Transmembrane</keyword>
<dbReference type="Pfam" id="PF00139">
    <property type="entry name" value="Lectin_legB"/>
    <property type="match status" value="1"/>
</dbReference>
<keyword evidence="8" id="KW-0430">Lectin</keyword>
<evidence type="ECO:0000256" key="11">
    <source>
        <dbReference type="ARBA" id="ARBA00022989"/>
    </source>
</evidence>
<dbReference type="EMBL" id="CAJVSB020000542">
    <property type="protein sequence ID" value="CAH2056748.1"/>
    <property type="molecule type" value="Genomic_DNA"/>
</dbReference>
<accession>A0AAU9S6H2</accession>
<evidence type="ECO:0000256" key="2">
    <source>
        <dbReference type="ARBA" id="ARBA00007606"/>
    </source>
</evidence>
<comment type="similarity">
    <text evidence="2">Belongs to the leguminous lectin family.</text>
</comment>
<keyword evidence="18" id="KW-1185">Reference proteome</keyword>
<comment type="similarity">
    <text evidence="4">In the C-terminal section; belongs to the protein kinase superfamily. Ser/Thr protein kinase family.</text>
</comment>
<comment type="similarity">
    <text evidence="3">In the N-terminal section; belongs to the leguminous lectin family.</text>
</comment>
<evidence type="ECO:0000256" key="13">
    <source>
        <dbReference type="ARBA" id="ARBA00023170"/>
    </source>
</evidence>
<dbReference type="InterPro" id="IPR011009">
    <property type="entry name" value="Kinase-like_dom_sf"/>
</dbReference>
<feature type="signal peptide" evidence="15">
    <location>
        <begin position="1"/>
        <end position="27"/>
    </location>
</feature>
<keyword evidence="9" id="KW-0547">Nucleotide-binding</keyword>
<reference evidence="17 18" key="1">
    <citation type="submission" date="2022-03" db="EMBL/GenBank/DDBJ databases">
        <authorList>
            <person name="Nunn A."/>
            <person name="Chopra R."/>
            <person name="Nunn A."/>
            <person name="Contreras Garrido A."/>
        </authorList>
    </citation>
    <scope>NUCLEOTIDE SEQUENCE [LARGE SCALE GENOMIC DNA]</scope>
</reference>
<keyword evidence="5" id="KW-1003">Cell membrane</keyword>
<dbReference type="PANTHER" id="PTHR32401:SF51">
    <property type="entry name" value="NON-SPECIFIC SERINE_THREONINE PROTEIN KINASE"/>
    <property type="match status" value="1"/>
</dbReference>
<evidence type="ECO:0000256" key="12">
    <source>
        <dbReference type="ARBA" id="ARBA00023136"/>
    </source>
</evidence>
<dbReference type="FunFam" id="2.60.120.200:FF:000096">
    <property type="entry name" value="L-type lectin-domain containing receptor kinase V.9"/>
    <property type="match status" value="1"/>
</dbReference>
<evidence type="ECO:0000256" key="7">
    <source>
        <dbReference type="ARBA" id="ARBA00022729"/>
    </source>
</evidence>
<dbReference type="InterPro" id="IPR001220">
    <property type="entry name" value="Legume_lectin_dom"/>
</dbReference>
<organism evidence="17 18">
    <name type="scientific">Thlaspi arvense</name>
    <name type="common">Field penny-cress</name>
    <dbReference type="NCBI Taxonomy" id="13288"/>
    <lineage>
        <taxon>Eukaryota</taxon>
        <taxon>Viridiplantae</taxon>
        <taxon>Streptophyta</taxon>
        <taxon>Embryophyta</taxon>
        <taxon>Tracheophyta</taxon>
        <taxon>Spermatophyta</taxon>
        <taxon>Magnoliopsida</taxon>
        <taxon>eudicotyledons</taxon>
        <taxon>Gunneridae</taxon>
        <taxon>Pentapetalae</taxon>
        <taxon>rosids</taxon>
        <taxon>malvids</taxon>
        <taxon>Brassicales</taxon>
        <taxon>Brassicaceae</taxon>
        <taxon>Thlaspideae</taxon>
        <taxon>Thlaspi</taxon>
    </lineage>
</organism>
<evidence type="ECO:0000256" key="15">
    <source>
        <dbReference type="SAM" id="SignalP"/>
    </source>
</evidence>
<keyword evidence="11 14" id="KW-1133">Transmembrane helix</keyword>
<dbReference type="Gene3D" id="1.10.510.10">
    <property type="entry name" value="Transferase(Phosphotransferase) domain 1"/>
    <property type="match status" value="2"/>
</dbReference>